<dbReference type="RefSeq" id="WP_109431056.1">
    <property type="nucleotide sequence ID" value="NZ_MPDK01000017.1"/>
</dbReference>
<dbReference type="Pfam" id="PF01926">
    <property type="entry name" value="MMR_HSR1"/>
    <property type="match status" value="1"/>
</dbReference>
<organism evidence="3 4">
    <name type="scientific">Sulfoacidibacillus thermotolerans</name>
    <name type="common">Acidibacillus sulfuroxidans</name>
    <dbReference type="NCBI Taxonomy" id="1765684"/>
    <lineage>
        <taxon>Bacteria</taxon>
        <taxon>Bacillati</taxon>
        <taxon>Bacillota</taxon>
        <taxon>Bacilli</taxon>
        <taxon>Bacillales</taxon>
        <taxon>Alicyclobacillaceae</taxon>
        <taxon>Sulfoacidibacillus</taxon>
    </lineage>
</organism>
<dbReference type="EMBL" id="MPDK01000017">
    <property type="protein sequence ID" value="PWI57194.1"/>
    <property type="molecule type" value="Genomic_DNA"/>
</dbReference>
<reference evidence="3 4" key="1">
    <citation type="submission" date="2016-11" db="EMBL/GenBank/DDBJ databases">
        <title>Comparative genomics of Acidibacillus ferroxidans species.</title>
        <authorList>
            <person name="Oliveira G."/>
            <person name="Nunes G."/>
            <person name="Oliveira R."/>
            <person name="Araujo F."/>
            <person name="Salim A."/>
            <person name="Scholte L."/>
            <person name="Morais D."/>
            <person name="Nancucheo I."/>
            <person name="Johnson D.B."/>
            <person name="Grail B."/>
            <person name="Bittencourt J."/>
            <person name="Valadares R."/>
        </authorList>
    </citation>
    <scope>NUCLEOTIDE SEQUENCE [LARGE SCALE GENOMIC DNA]</scope>
    <source>
        <strain evidence="3 4">Y002</strain>
    </source>
</reference>
<feature type="domain" description="NOA1/YqeH-like C-terminal" evidence="2">
    <location>
        <begin position="273"/>
        <end position="367"/>
    </location>
</feature>
<dbReference type="SUPFAM" id="SSF52540">
    <property type="entry name" value="P-loop containing nucleoside triphosphate hydrolases"/>
    <property type="match status" value="1"/>
</dbReference>
<dbReference type="InterPro" id="IPR027417">
    <property type="entry name" value="P-loop_NTPase"/>
</dbReference>
<dbReference type="PANTHER" id="PTHR46434">
    <property type="entry name" value="GENETIC INTERACTOR OF PROHIBITINS 3, MITOCHONDRIAL"/>
    <property type="match status" value="1"/>
</dbReference>
<accession>A0A2U3D7D2</accession>
<dbReference type="GO" id="GO:0005525">
    <property type="term" value="F:GTP binding"/>
    <property type="evidence" value="ECO:0007669"/>
    <property type="project" value="InterPro"/>
</dbReference>
<dbReference type="InterPro" id="IPR019988">
    <property type="entry name" value="GTP-bd_ribosome_bgen_YqeH"/>
</dbReference>
<keyword evidence="4" id="KW-1185">Reference proteome</keyword>
<dbReference type="NCBIfam" id="TIGR03597">
    <property type="entry name" value="GTPase_YqeH"/>
    <property type="match status" value="1"/>
</dbReference>
<dbReference type="InterPro" id="IPR050896">
    <property type="entry name" value="Mito_lipid_metab_GTPase"/>
</dbReference>
<evidence type="ECO:0000259" key="2">
    <source>
        <dbReference type="Pfam" id="PF21516"/>
    </source>
</evidence>
<feature type="domain" description="G" evidence="1">
    <location>
        <begin position="161"/>
        <end position="222"/>
    </location>
</feature>
<evidence type="ECO:0000313" key="4">
    <source>
        <dbReference type="Proteomes" id="UP000245380"/>
    </source>
</evidence>
<gene>
    <name evidence="3" type="ORF">BM613_10020</name>
</gene>
<proteinExistence type="predicted"/>
<evidence type="ECO:0000259" key="1">
    <source>
        <dbReference type="Pfam" id="PF01926"/>
    </source>
</evidence>
<dbReference type="Proteomes" id="UP000245380">
    <property type="component" value="Unassembled WGS sequence"/>
</dbReference>
<name>A0A2U3D7D2_SULT2</name>
<evidence type="ECO:0000313" key="3">
    <source>
        <dbReference type="EMBL" id="PWI57194.1"/>
    </source>
</evidence>
<comment type="caution">
    <text evidence="3">The sequence shown here is derived from an EMBL/GenBank/DDBJ whole genome shotgun (WGS) entry which is preliminary data.</text>
</comment>
<dbReference type="InterPro" id="IPR006073">
    <property type="entry name" value="GTP-bd"/>
</dbReference>
<dbReference type="InterPro" id="IPR048422">
    <property type="entry name" value="NOA1/YqeH-like_C"/>
</dbReference>
<dbReference type="PANTHER" id="PTHR46434:SF1">
    <property type="entry name" value="GENETIC INTERACTOR OF PROHIBITINS 3, MITOCHONDRIAL"/>
    <property type="match status" value="1"/>
</dbReference>
<dbReference type="OrthoDB" id="9773841at2"/>
<dbReference type="CDD" id="cd01855">
    <property type="entry name" value="YqeH"/>
    <property type="match status" value="1"/>
</dbReference>
<dbReference type="Gene3D" id="3.40.50.300">
    <property type="entry name" value="P-loop containing nucleotide triphosphate hydrolases"/>
    <property type="match status" value="1"/>
</dbReference>
<protein>
    <submittedName>
        <fullName evidence="3">Ribosome biogenesis GTPase YqeH</fullName>
    </submittedName>
</protein>
<sequence length="368" mass="40950">MSMVCTGCGAPLQMEREGEKGYITGDAFMREFPLCQRCYRIKHYGEITPASVTEQDYRAAVMRALERPAVVLYAVDLFDFNGSVVRGLQGVLRQHEVILAANKFDLFPLRTNPDRVRSWLWREARRHELEPAEVFVVSAKSGGGVQSLFDRLRRDARDKPVVVVGMANVGKSSLLNKILQLSDPEEGQLYTTSPFPGTTLGALAFKMAKTGMTVIDTPGLLGTHRLQDRVCTDSLKQILPKQRIRPRVYQLHAGQTLFLGGLARLDFVSGNSQSFVVYAANQLVVHRTKLENADELYERQRGRLLNPPCSSCDPTLQQLVVKKMGFKEGRPVDVVIPGLGWIRLSGAAVDLRLHTPAQIEPAVRPALI</sequence>
<dbReference type="Pfam" id="PF21516">
    <property type="entry name" value="YqeH-like_C"/>
    <property type="match status" value="1"/>
</dbReference>
<dbReference type="AlphaFoldDB" id="A0A2U3D7D2"/>